<feature type="coiled-coil region" evidence="1">
    <location>
        <begin position="26"/>
        <end position="53"/>
    </location>
</feature>
<dbReference type="EMBL" id="CAJOBD010001261">
    <property type="protein sequence ID" value="CAF3780187.1"/>
    <property type="molecule type" value="Genomic_DNA"/>
</dbReference>
<keyword evidence="1" id="KW-0175">Coiled coil</keyword>
<dbReference type="Proteomes" id="UP000663864">
    <property type="component" value="Unassembled WGS sequence"/>
</dbReference>
<dbReference type="Proteomes" id="UP000663836">
    <property type="component" value="Unassembled WGS sequence"/>
</dbReference>
<gene>
    <name evidence="3" type="ORF">JBS370_LOCUS14185</name>
    <name evidence="2" type="ORF">ZHD862_LOCUS34975</name>
</gene>
<reference evidence="2" key="1">
    <citation type="submission" date="2021-02" db="EMBL/GenBank/DDBJ databases">
        <authorList>
            <person name="Nowell W R."/>
        </authorList>
    </citation>
    <scope>NUCLEOTIDE SEQUENCE</scope>
</reference>
<sequence>MKQNCIKCKNFDQIFICDGCQQSFCNEHINEHHEELSRQMNDINKDYHHFKEDLNNQEIIQSYLSRIDLWERESIKKIQETTEKARNDLLKMFDRMKNQLKSTCDKINYDIQSKQESKNYSEINLNKWIEQLEQLRHIYKTSFQDDIIDDKQLSIRLIKIIDKNQSFSIEEFHTNTHEKFKKTAGEITLSQDHLTATCSGKNWNGSNISGNSLYSFGIHSIRFRITKQGKNNPFFGITSFAKELNPWNRKTPFAYGWWKFPLNTNEEENIKNPTIQTDDEVTLTLDCINSQIQFEHHRTKQSVYQSIEHEQCPFPWKIAIVLYSPGDAVSIIS</sequence>
<proteinExistence type="predicted"/>
<comment type="caution">
    <text evidence="2">The sequence shown here is derived from an EMBL/GenBank/DDBJ whole genome shotgun (WGS) entry which is preliminary data.</text>
</comment>
<evidence type="ECO:0000313" key="4">
    <source>
        <dbReference type="Proteomes" id="UP000663864"/>
    </source>
</evidence>
<name>A0A815P5P7_9BILA</name>
<dbReference type="InterPro" id="IPR043136">
    <property type="entry name" value="B30.2/SPRY_sf"/>
</dbReference>
<organism evidence="2 4">
    <name type="scientific">Rotaria sordida</name>
    <dbReference type="NCBI Taxonomy" id="392033"/>
    <lineage>
        <taxon>Eukaryota</taxon>
        <taxon>Metazoa</taxon>
        <taxon>Spiralia</taxon>
        <taxon>Gnathifera</taxon>
        <taxon>Rotifera</taxon>
        <taxon>Eurotatoria</taxon>
        <taxon>Bdelloidea</taxon>
        <taxon>Philodinida</taxon>
        <taxon>Philodinidae</taxon>
        <taxon>Rotaria</taxon>
    </lineage>
</organism>
<accession>A0A815P5P7</accession>
<evidence type="ECO:0000256" key="1">
    <source>
        <dbReference type="SAM" id="Coils"/>
    </source>
</evidence>
<evidence type="ECO:0000313" key="2">
    <source>
        <dbReference type="EMBL" id="CAF1444446.1"/>
    </source>
</evidence>
<dbReference type="EMBL" id="CAJNOT010004762">
    <property type="protein sequence ID" value="CAF1444446.1"/>
    <property type="molecule type" value="Genomic_DNA"/>
</dbReference>
<dbReference type="AlphaFoldDB" id="A0A815P5P7"/>
<protein>
    <recommendedName>
        <fullName evidence="5">B box-type domain-containing protein</fullName>
    </recommendedName>
</protein>
<evidence type="ECO:0000313" key="3">
    <source>
        <dbReference type="EMBL" id="CAF3780187.1"/>
    </source>
</evidence>
<evidence type="ECO:0008006" key="5">
    <source>
        <dbReference type="Google" id="ProtNLM"/>
    </source>
</evidence>
<dbReference type="Gene3D" id="2.60.120.920">
    <property type="match status" value="1"/>
</dbReference>